<evidence type="ECO:0000256" key="5">
    <source>
        <dbReference type="ARBA" id="ARBA00022989"/>
    </source>
</evidence>
<dbReference type="Pfam" id="PF02743">
    <property type="entry name" value="dCache_1"/>
    <property type="match status" value="1"/>
</dbReference>
<dbReference type="SMART" id="SM00283">
    <property type="entry name" value="MA"/>
    <property type="match status" value="1"/>
</dbReference>
<comment type="subcellular location">
    <subcellularLocation>
        <location evidence="1">Cell membrane</location>
        <topology evidence="1">Multi-pass membrane protein</topology>
    </subcellularLocation>
</comment>
<dbReference type="PROSITE" id="PS50885">
    <property type="entry name" value="HAMP"/>
    <property type="match status" value="1"/>
</dbReference>
<organism evidence="13 14">
    <name type="scientific">Ectothiorhodospira marina</name>
    <dbReference type="NCBI Taxonomy" id="1396821"/>
    <lineage>
        <taxon>Bacteria</taxon>
        <taxon>Pseudomonadati</taxon>
        <taxon>Pseudomonadota</taxon>
        <taxon>Gammaproteobacteria</taxon>
        <taxon>Chromatiales</taxon>
        <taxon>Ectothiorhodospiraceae</taxon>
        <taxon>Ectothiorhodospira</taxon>
    </lineage>
</organism>
<feature type="transmembrane region" description="Helical" evidence="10">
    <location>
        <begin position="293"/>
        <end position="315"/>
    </location>
</feature>
<name>A0A1H7PX95_9GAMM</name>
<keyword evidence="3" id="KW-0145">Chemotaxis</keyword>
<dbReference type="InterPro" id="IPR004089">
    <property type="entry name" value="MCPsignal_dom"/>
</dbReference>
<keyword evidence="7 9" id="KW-0807">Transducer</keyword>
<evidence type="ECO:0000256" key="3">
    <source>
        <dbReference type="ARBA" id="ARBA00022500"/>
    </source>
</evidence>
<dbReference type="CDD" id="cd06225">
    <property type="entry name" value="HAMP"/>
    <property type="match status" value="1"/>
</dbReference>
<dbReference type="AlphaFoldDB" id="A0A1H7PX95"/>
<dbReference type="GO" id="GO:0007165">
    <property type="term" value="P:signal transduction"/>
    <property type="evidence" value="ECO:0007669"/>
    <property type="project" value="UniProtKB-KW"/>
</dbReference>
<evidence type="ECO:0000256" key="2">
    <source>
        <dbReference type="ARBA" id="ARBA00022475"/>
    </source>
</evidence>
<keyword evidence="2" id="KW-1003">Cell membrane</keyword>
<sequence>MSIKNRILAIVLTGVLLPTLIISIVALYQFRVSTLKTYEQSSHQEMQHIGNAFRFYLQGLSANVKTLANSEALQSLDRSVANYMAPTTQTMMSPQNSPVEAQAYRLLEAMGNSREDFAYVFLGLSNGSYIQWPQGELGNYDPRERPWYQVGQNSGNTPVRVTPYEDVITGAPLLDYVIEFSAKDGLKGVAAVDVTLSALTDMLGEVSLGQSGYIVLVEDTGTILADPNNPENNFKSLDSVNSVYSGHMLSEALTALSFDGNDYFVNQYNASDSGWRLIGIVPQREVLRQVDRLQTAIISIGIILVLFFGLLGYFLTNRISSSIIAISDGLSDAASGDGDLTKRLPVTSKDELGTTASAFNQFVDVIQSLIVGIKDRSLKLTLHADHTTQFAKQLDGASQRQHSSLEQIATAFHQMVATANEISQNCNQTADSAQQCQSEVDKGMALMNNTRTAVQTMADTLNEADAAMGELTKENDNITTMLDTIRGIADQTNLLALNASIESARAGEHGRGFAVVADEVRVLSRKTSKSTEKIDTLLQALTQRTRELSDKLQGSVAHSETTTRASEEALAVFGTIQMLVGQIHDMATQIATATEQQHAVSENINQNVTHVLDGANSTASTAEQTNATATELRLVASELSDLVNRFKTDKATS</sequence>
<feature type="domain" description="Methyl-accepting transducer" evidence="11">
    <location>
        <begin position="376"/>
        <end position="612"/>
    </location>
</feature>
<dbReference type="SUPFAM" id="SSF58104">
    <property type="entry name" value="Methyl-accepting chemotaxis protein (MCP) signaling domain"/>
    <property type="match status" value="1"/>
</dbReference>
<keyword evidence="14" id="KW-1185">Reference proteome</keyword>
<evidence type="ECO:0000256" key="10">
    <source>
        <dbReference type="SAM" id="Phobius"/>
    </source>
</evidence>
<feature type="domain" description="HAMP" evidence="12">
    <location>
        <begin position="317"/>
        <end position="371"/>
    </location>
</feature>
<dbReference type="Pfam" id="PF00672">
    <property type="entry name" value="HAMP"/>
    <property type="match status" value="1"/>
</dbReference>
<dbReference type="CDD" id="cd12912">
    <property type="entry name" value="PDC2_MCP_like"/>
    <property type="match status" value="1"/>
</dbReference>
<dbReference type="InterPro" id="IPR003660">
    <property type="entry name" value="HAMP_dom"/>
</dbReference>
<dbReference type="PANTHER" id="PTHR32089:SF119">
    <property type="entry name" value="METHYL-ACCEPTING CHEMOTAXIS PROTEIN CTPL"/>
    <property type="match status" value="1"/>
</dbReference>
<dbReference type="Gene3D" id="3.30.450.20">
    <property type="entry name" value="PAS domain"/>
    <property type="match status" value="2"/>
</dbReference>
<accession>A0A1H7PX95</accession>
<proteinExistence type="inferred from homology"/>
<dbReference type="FunFam" id="1.10.287.950:FF:000001">
    <property type="entry name" value="Methyl-accepting chemotaxis sensory transducer"/>
    <property type="match status" value="1"/>
</dbReference>
<evidence type="ECO:0000256" key="8">
    <source>
        <dbReference type="ARBA" id="ARBA00029447"/>
    </source>
</evidence>
<dbReference type="STRING" id="1396821.SAMN05444515_11548"/>
<evidence type="ECO:0000313" key="14">
    <source>
        <dbReference type="Proteomes" id="UP000199256"/>
    </source>
</evidence>
<feature type="transmembrane region" description="Helical" evidence="10">
    <location>
        <begin position="6"/>
        <end position="28"/>
    </location>
</feature>
<evidence type="ECO:0000259" key="11">
    <source>
        <dbReference type="PROSITE" id="PS50111"/>
    </source>
</evidence>
<keyword evidence="6 10" id="KW-0472">Membrane</keyword>
<protein>
    <submittedName>
        <fullName evidence="13">Methyl-accepting chemotaxis protein</fullName>
    </submittedName>
</protein>
<dbReference type="Pfam" id="PF00015">
    <property type="entry name" value="MCPsignal"/>
    <property type="match status" value="1"/>
</dbReference>
<dbReference type="Proteomes" id="UP000199256">
    <property type="component" value="Unassembled WGS sequence"/>
</dbReference>
<dbReference type="CDD" id="cd11386">
    <property type="entry name" value="MCP_signal"/>
    <property type="match status" value="1"/>
</dbReference>
<evidence type="ECO:0000256" key="6">
    <source>
        <dbReference type="ARBA" id="ARBA00023136"/>
    </source>
</evidence>
<dbReference type="GO" id="GO:0006935">
    <property type="term" value="P:chemotaxis"/>
    <property type="evidence" value="ECO:0007669"/>
    <property type="project" value="UniProtKB-KW"/>
</dbReference>
<dbReference type="PANTHER" id="PTHR32089">
    <property type="entry name" value="METHYL-ACCEPTING CHEMOTAXIS PROTEIN MCPB"/>
    <property type="match status" value="1"/>
</dbReference>
<dbReference type="GO" id="GO:0005886">
    <property type="term" value="C:plasma membrane"/>
    <property type="evidence" value="ECO:0007669"/>
    <property type="project" value="UniProtKB-SubCell"/>
</dbReference>
<evidence type="ECO:0000256" key="9">
    <source>
        <dbReference type="PROSITE-ProRule" id="PRU00284"/>
    </source>
</evidence>
<dbReference type="SMART" id="SM00304">
    <property type="entry name" value="HAMP"/>
    <property type="match status" value="1"/>
</dbReference>
<gene>
    <name evidence="13" type="ORF">SAMN05444515_11548</name>
</gene>
<dbReference type="OrthoDB" id="9781845at2"/>
<dbReference type="PROSITE" id="PS50111">
    <property type="entry name" value="CHEMOTAXIS_TRANSDUC_2"/>
    <property type="match status" value="1"/>
</dbReference>
<keyword evidence="4 10" id="KW-0812">Transmembrane</keyword>
<dbReference type="Gene3D" id="1.10.287.950">
    <property type="entry name" value="Methyl-accepting chemotaxis protein"/>
    <property type="match status" value="1"/>
</dbReference>
<reference evidence="14" key="1">
    <citation type="submission" date="2016-10" db="EMBL/GenBank/DDBJ databases">
        <authorList>
            <person name="Varghese N."/>
            <person name="Submissions S."/>
        </authorList>
    </citation>
    <scope>NUCLEOTIDE SEQUENCE [LARGE SCALE GENOMIC DNA]</scope>
    <source>
        <strain evidence="14">DSM 241</strain>
    </source>
</reference>
<comment type="similarity">
    <text evidence="8">Belongs to the methyl-accepting chemotaxis (MCP) protein family.</text>
</comment>
<evidence type="ECO:0000256" key="4">
    <source>
        <dbReference type="ARBA" id="ARBA00022692"/>
    </source>
</evidence>
<evidence type="ECO:0000259" key="12">
    <source>
        <dbReference type="PROSITE" id="PS50885"/>
    </source>
</evidence>
<dbReference type="InterPro" id="IPR033479">
    <property type="entry name" value="dCache_1"/>
</dbReference>
<keyword evidence="5 10" id="KW-1133">Transmembrane helix</keyword>
<evidence type="ECO:0000256" key="7">
    <source>
        <dbReference type="ARBA" id="ARBA00023224"/>
    </source>
</evidence>
<evidence type="ECO:0000313" key="13">
    <source>
        <dbReference type="EMBL" id="SEL40186.1"/>
    </source>
</evidence>
<evidence type="ECO:0000256" key="1">
    <source>
        <dbReference type="ARBA" id="ARBA00004651"/>
    </source>
</evidence>
<dbReference type="RefSeq" id="WP_090254838.1">
    <property type="nucleotide sequence ID" value="NZ_FOAA01000015.1"/>
</dbReference>
<dbReference type="EMBL" id="FOAA01000015">
    <property type="protein sequence ID" value="SEL40186.1"/>
    <property type="molecule type" value="Genomic_DNA"/>
</dbReference>